<name>A0A7W8DLP5_9BACT</name>
<evidence type="ECO:0000313" key="2">
    <source>
        <dbReference type="Proteomes" id="UP000590740"/>
    </source>
</evidence>
<keyword evidence="2" id="KW-1185">Reference proteome</keyword>
<organism evidence="1 2">
    <name type="scientific">Prosthecobacter vanneervenii</name>
    <dbReference type="NCBI Taxonomy" id="48466"/>
    <lineage>
        <taxon>Bacteria</taxon>
        <taxon>Pseudomonadati</taxon>
        <taxon>Verrucomicrobiota</taxon>
        <taxon>Verrucomicrobiia</taxon>
        <taxon>Verrucomicrobiales</taxon>
        <taxon>Verrucomicrobiaceae</taxon>
        <taxon>Prosthecobacter</taxon>
    </lineage>
</organism>
<dbReference type="AlphaFoldDB" id="A0A7W8DLP5"/>
<dbReference type="EMBL" id="JACHIG010000009">
    <property type="protein sequence ID" value="MBB5034367.1"/>
    <property type="molecule type" value="Genomic_DNA"/>
</dbReference>
<comment type="caution">
    <text evidence="1">The sequence shown here is derived from an EMBL/GenBank/DDBJ whole genome shotgun (WGS) entry which is preliminary data.</text>
</comment>
<reference evidence="1 2" key="1">
    <citation type="submission" date="2020-08" db="EMBL/GenBank/DDBJ databases">
        <title>Genomic Encyclopedia of Type Strains, Phase IV (KMG-IV): sequencing the most valuable type-strain genomes for metagenomic binning, comparative biology and taxonomic classification.</title>
        <authorList>
            <person name="Goeker M."/>
        </authorList>
    </citation>
    <scope>NUCLEOTIDE SEQUENCE [LARGE SCALE GENOMIC DNA]</scope>
    <source>
        <strain evidence="1 2">DSM 12252</strain>
    </source>
</reference>
<dbReference type="Proteomes" id="UP000590740">
    <property type="component" value="Unassembled WGS sequence"/>
</dbReference>
<gene>
    <name evidence="1" type="ORF">HNQ65_003961</name>
</gene>
<proteinExistence type="predicted"/>
<accession>A0A7W8DLP5</accession>
<sequence length="39" mass="4288">MGTALQFGVMSRRNPVFTAAKWKKESEEKSGRGFTLSPG</sequence>
<evidence type="ECO:0000313" key="1">
    <source>
        <dbReference type="EMBL" id="MBB5034367.1"/>
    </source>
</evidence>
<protein>
    <submittedName>
        <fullName evidence="1">Uncharacterized protein</fullName>
    </submittedName>
</protein>